<gene>
    <name evidence="3" type="ORF">GCM10008023_31790</name>
</gene>
<evidence type="ECO:0000259" key="2">
    <source>
        <dbReference type="Pfam" id="PF20434"/>
    </source>
</evidence>
<dbReference type="Pfam" id="PF20434">
    <property type="entry name" value="BD-FAE"/>
    <property type="match status" value="1"/>
</dbReference>
<organism evidence="3 4">
    <name type="scientific">Sphingomonas glacialis</name>
    <dbReference type="NCBI Taxonomy" id="658225"/>
    <lineage>
        <taxon>Bacteria</taxon>
        <taxon>Pseudomonadati</taxon>
        <taxon>Pseudomonadota</taxon>
        <taxon>Alphaproteobacteria</taxon>
        <taxon>Sphingomonadales</taxon>
        <taxon>Sphingomonadaceae</taxon>
        <taxon>Sphingomonas</taxon>
    </lineage>
</organism>
<comment type="caution">
    <text evidence="3">The sequence shown here is derived from an EMBL/GenBank/DDBJ whole genome shotgun (WGS) entry which is preliminary data.</text>
</comment>
<evidence type="ECO:0000313" key="4">
    <source>
        <dbReference type="Proteomes" id="UP000652430"/>
    </source>
</evidence>
<dbReference type="RefSeq" id="WP_189677045.1">
    <property type="nucleotide sequence ID" value="NZ_BNAQ01000005.1"/>
</dbReference>
<dbReference type="Proteomes" id="UP000652430">
    <property type="component" value="Unassembled WGS sequence"/>
</dbReference>
<sequence length="297" mass="31630">MTRQSDSLRAAITAITALGRTLGPTTLAQVQDLFRAEQDAYRTAQPASACDLAYGDDPRQQLDLYAPPASATGVPVVLWVHGGGFVRGEKSSPDHPFNAHVGRWAARSGMLGAVMNYRLAPEAVWPAGGEDVGAAIDWLRANAADHGGDPDRIVVIGTSAGAVHVATHLRLRAADPGVRGAVLLSGLYGYTPLEERDVLYYGPADTYPARHPRDAMVETGVPLLIACAEFDPARFQTETIAVLAARLARYGHLPRSHIASGHNHFSLACHIGGADTRMTDEIRAFIADVAAPQQESL</sequence>
<dbReference type="InterPro" id="IPR029058">
    <property type="entry name" value="AB_hydrolase_fold"/>
</dbReference>
<accession>A0ABQ3LP05</accession>
<dbReference type="Gene3D" id="3.40.50.1820">
    <property type="entry name" value="alpha/beta hydrolase"/>
    <property type="match status" value="1"/>
</dbReference>
<evidence type="ECO:0000313" key="3">
    <source>
        <dbReference type="EMBL" id="GHH22106.1"/>
    </source>
</evidence>
<dbReference type="PANTHER" id="PTHR48081:SF33">
    <property type="entry name" value="KYNURENINE FORMAMIDASE"/>
    <property type="match status" value="1"/>
</dbReference>
<dbReference type="EMBL" id="BNAQ01000005">
    <property type="protein sequence ID" value="GHH22106.1"/>
    <property type="molecule type" value="Genomic_DNA"/>
</dbReference>
<name>A0ABQ3LP05_9SPHN</name>
<dbReference type="PANTHER" id="PTHR48081">
    <property type="entry name" value="AB HYDROLASE SUPERFAMILY PROTEIN C4A8.06C"/>
    <property type="match status" value="1"/>
</dbReference>
<keyword evidence="4" id="KW-1185">Reference proteome</keyword>
<dbReference type="SUPFAM" id="SSF53474">
    <property type="entry name" value="alpha/beta-Hydrolases"/>
    <property type="match status" value="1"/>
</dbReference>
<reference evidence="4" key="1">
    <citation type="journal article" date="2019" name="Int. J. Syst. Evol. Microbiol.">
        <title>The Global Catalogue of Microorganisms (GCM) 10K type strain sequencing project: providing services to taxonomists for standard genome sequencing and annotation.</title>
        <authorList>
            <consortium name="The Broad Institute Genomics Platform"/>
            <consortium name="The Broad Institute Genome Sequencing Center for Infectious Disease"/>
            <person name="Wu L."/>
            <person name="Ma J."/>
        </authorList>
    </citation>
    <scope>NUCLEOTIDE SEQUENCE [LARGE SCALE GENOMIC DNA]</scope>
    <source>
        <strain evidence="4">CGMCC 1.8957</strain>
    </source>
</reference>
<proteinExistence type="predicted"/>
<keyword evidence="1" id="KW-0378">Hydrolase</keyword>
<evidence type="ECO:0000256" key="1">
    <source>
        <dbReference type="ARBA" id="ARBA00022801"/>
    </source>
</evidence>
<dbReference type="InterPro" id="IPR049492">
    <property type="entry name" value="BD-FAE-like_dom"/>
</dbReference>
<protein>
    <recommendedName>
        <fullName evidence="2">BD-FAE-like domain-containing protein</fullName>
    </recommendedName>
</protein>
<dbReference type="InterPro" id="IPR050300">
    <property type="entry name" value="GDXG_lipolytic_enzyme"/>
</dbReference>
<feature type="domain" description="BD-FAE-like" evidence="2">
    <location>
        <begin position="62"/>
        <end position="167"/>
    </location>
</feature>